<dbReference type="RefSeq" id="XP_009046736.1">
    <property type="nucleotide sequence ID" value="XM_009048488.1"/>
</dbReference>
<feature type="domain" description="Antistasin-like" evidence="4">
    <location>
        <begin position="52"/>
        <end position="77"/>
    </location>
</feature>
<evidence type="ECO:0000313" key="5">
    <source>
        <dbReference type="EMBL" id="ESP02596.1"/>
    </source>
</evidence>
<feature type="domain" description="Antistasin-like" evidence="4">
    <location>
        <begin position="108"/>
        <end position="133"/>
    </location>
</feature>
<dbReference type="GO" id="GO:0004867">
    <property type="term" value="F:serine-type endopeptidase inhibitor activity"/>
    <property type="evidence" value="ECO:0007669"/>
    <property type="project" value="UniProtKB-KW"/>
</dbReference>
<keyword evidence="2" id="KW-0722">Serine protease inhibitor</keyword>
<dbReference type="HOGENOM" id="CLU_1054805_0_0_1"/>
<sequence length="264" mass="28708">MNIAVCLSVVLCLLHSGQALDPAPVCPQVKCSTICKEYVYEDGCQTCTCKACEPVLCKMYCANGWALNEDGCEICKCKPCKPVLCRMYCRHGWAVNEDGCEICKCKKCEPVLCKMKCPYGWAVGKDGCEICKCKMELPCDGASPLQNKDGKNLYCGRGGERCPDNSYCEIHPTDLYAVCCSKCSPVLCDLYCKNGFKVDNNGCETCSCRQCPKGVELVSCFTNPCNGAICSDPSAKTCKANYCGGCNAVWYDSNNEVVSCNTKG</sequence>
<dbReference type="CTD" id="20241948"/>
<protein>
    <recommendedName>
        <fullName evidence="4">Antistasin-like domain-containing protein</fullName>
    </recommendedName>
</protein>
<proteinExistence type="predicted"/>
<gene>
    <name evidence="5" type="ORF">LOTGIDRAFT_171918</name>
</gene>
<dbReference type="SUPFAM" id="SSF57262">
    <property type="entry name" value="Leech antihemostatic proteins"/>
    <property type="match status" value="4"/>
</dbReference>
<evidence type="ECO:0000256" key="3">
    <source>
        <dbReference type="SAM" id="SignalP"/>
    </source>
</evidence>
<dbReference type="KEGG" id="lgi:LOTGIDRAFT_171918"/>
<evidence type="ECO:0000259" key="4">
    <source>
        <dbReference type="PROSITE" id="PS51252"/>
    </source>
</evidence>
<keyword evidence="3" id="KW-0732">Signal</keyword>
<reference evidence="5 6" key="1">
    <citation type="journal article" date="2013" name="Nature">
        <title>Insights into bilaterian evolution from three spiralian genomes.</title>
        <authorList>
            <person name="Simakov O."/>
            <person name="Marletaz F."/>
            <person name="Cho S.J."/>
            <person name="Edsinger-Gonzales E."/>
            <person name="Havlak P."/>
            <person name="Hellsten U."/>
            <person name="Kuo D.H."/>
            <person name="Larsson T."/>
            <person name="Lv J."/>
            <person name="Arendt D."/>
            <person name="Savage R."/>
            <person name="Osoegawa K."/>
            <person name="de Jong P."/>
            <person name="Grimwood J."/>
            <person name="Chapman J.A."/>
            <person name="Shapiro H."/>
            <person name="Aerts A."/>
            <person name="Otillar R.P."/>
            <person name="Terry A.Y."/>
            <person name="Boore J.L."/>
            <person name="Grigoriev I.V."/>
            <person name="Lindberg D.R."/>
            <person name="Seaver E.C."/>
            <person name="Weisblat D.A."/>
            <person name="Putnam N.H."/>
            <person name="Rokhsar D.S."/>
        </authorList>
    </citation>
    <scope>NUCLEOTIDE SEQUENCE [LARGE SCALE GENOMIC DNA]</scope>
</reference>
<dbReference type="Pfam" id="PF02822">
    <property type="entry name" value="Antistasin"/>
    <property type="match status" value="4"/>
</dbReference>
<dbReference type="PROSITE" id="PS51252">
    <property type="entry name" value="ANTISTASIN"/>
    <property type="match status" value="4"/>
</dbReference>
<keyword evidence="1" id="KW-0646">Protease inhibitor</keyword>
<evidence type="ECO:0000313" key="6">
    <source>
        <dbReference type="Proteomes" id="UP000030746"/>
    </source>
</evidence>
<dbReference type="OrthoDB" id="10021323at2759"/>
<dbReference type="InterPro" id="IPR004094">
    <property type="entry name" value="Antistasin-like"/>
</dbReference>
<feature type="domain" description="Antistasin-like" evidence="4">
    <location>
        <begin position="80"/>
        <end position="105"/>
    </location>
</feature>
<dbReference type="EMBL" id="KB200170">
    <property type="protein sequence ID" value="ESP02596.1"/>
    <property type="molecule type" value="Genomic_DNA"/>
</dbReference>
<dbReference type="InterPro" id="IPR011061">
    <property type="entry name" value="Hirudin/antistatin"/>
</dbReference>
<feature type="domain" description="Antistasin-like" evidence="4">
    <location>
        <begin position="183"/>
        <end position="208"/>
    </location>
</feature>
<evidence type="ECO:0000256" key="2">
    <source>
        <dbReference type="ARBA" id="ARBA00022900"/>
    </source>
</evidence>
<feature type="chain" id="PRO_5004717481" description="Antistasin-like domain-containing protein" evidence="3">
    <location>
        <begin position="20"/>
        <end position="264"/>
    </location>
</feature>
<evidence type="ECO:0000256" key="1">
    <source>
        <dbReference type="ARBA" id="ARBA00022690"/>
    </source>
</evidence>
<dbReference type="OMA" id="SELNCND"/>
<organism evidence="5 6">
    <name type="scientific">Lottia gigantea</name>
    <name type="common">Giant owl limpet</name>
    <dbReference type="NCBI Taxonomy" id="225164"/>
    <lineage>
        <taxon>Eukaryota</taxon>
        <taxon>Metazoa</taxon>
        <taxon>Spiralia</taxon>
        <taxon>Lophotrochozoa</taxon>
        <taxon>Mollusca</taxon>
        <taxon>Gastropoda</taxon>
        <taxon>Patellogastropoda</taxon>
        <taxon>Lottioidea</taxon>
        <taxon>Lottiidae</taxon>
        <taxon>Lottia</taxon>
    </lineage>
</organism>
<dbReference type="GeneID" id="20241948"/>
<keyword evidence="6" id="KW-1185">Reference proteome</keyword>
<accession>V4B516</accession>
<dbReference type="AlphaFoldDB" id="V4B516"/>
<feature type="signal peptide" evidence="3">
    <location>
        <begin position="1"/>
        <end position="19"/>
    </location>
</feature>
<dbReference type="Proteomes" id="UP000030746">
    <property type="component" value="Unassembled WGS sequence"/>
</dbReference>
<dbReference type="Gene3D" id="2.10.22.10">
    <property type="entry name" value="Antistasin, domain 1"/>
    <property type="match status" value="4"/>
</dbReference>
<name>V4B516_LOTGI</name>